<evidence type="ECO:0000256" key="2">
    <source>
        <dbReference type="ARBA" id="ARBA00022771"/>
    </source>
</evidence>
<feature type="compositionally biased region" description="Basic residues" evidence="5">
    <location>
        <begin position="264"/>
        <end position="278"/>
    </location>
</feature>
<dbReference type="InterPro" id="IPR058746">
    <property type="entry name" value="Znf_RING-type_Topors"/>
</dbReference>
<dbReference type="EMBL" id="CAICTM010001249">
    <property type="protein sequence ID" value="CAB9521935.1"/>
    <property type="molecule type" value="Genomic_DNA"/>
</dbReference>
<evidence type="ECO:0000313" key="7">
    <source>
        <dbReference type="EMBL" id="CAB9521935.1"/>
    </source>
</evidence>
<name>A0A9N8HRA7_9STRA</name>
<feature type="compositionally biased region" description="Basic residues" evidence="5">
    <location>
        <begin position="111"/>
        <end position="120"/>
    </location>
</feature>
<keyword evidence="2 4" id="KW-0863">Zinc-finger</keyword>
<dbReference type="Pfam" id="PF13639">
    <property type="entry name" value="zf-RING_2"/>
    <property type="match status" value="1"/>
</dbReference>
<evidence type="ECO:0000256" key="3">
    <source>
        <dbReference type="ARBA" id="ARBA00022833"/>
    </source>
</evidence>
<evidence type="ECO:0000256" key="1">
    <source>
        <dbReference type="ARBA" id="ARBA00022723"/>
    </source>
</evidence>
<feature type="compositionally biased region" description="Acidic residues" evidence="5">
    <location>
        <begin position="438"/>
        <end position="448"/>
    </location>
</feature>
<dbReference type="SUPFAM" id="SSF57850">
    <property type="entry name" value="RING/U-box"/>
    <property type="match status" value="1"/>
</dbReference>
<proteinExistence type="predicted"/>
<dbReference type="Gene3D" id="3.30.40.10">
    <property type="entry name" value="Zinc/RING finger domain, C3HC4 (zinc finger)"/>
    <property type="match status" value="1"/>
</dbReference>
<dbReference type="InterPro" id="IPR013083">
    <property type="entry name" value="Znf_RING/FYVE/PHD"/>
</dbReference>
<feature type="domain" description="RING-type" evidence="6">
    <location>
        <begin position="211"/>
        <end position="252"/>
    </location>
</feature>
<feature type="region of interest" description="Disordered" evidence="5">
    <location>
        <begin position="264"/>
        <end position="284"/>
    </location>
</feature>
<dbReference type="OrthoDB" id="1630758at2759"/>
<evidence type="ECO:0000256" key="5">
    <source>
        <dbReference type="SAM" id="MobiDB-lite"/>
    </source>
</evidence>
<dbReference type="SMART" id="SM00184">
    <property type="entry name" value="RING"/>
    <property type="match status" value="1"/>
</dbReference>
<protein>
    <recommendedName>
        <fullName evidence="6">RING-type domain-containing protein</fullName>
    </recommendedName>
</protein>
<evidence type="ECO:0000256" key="4">
    <source>
        <dbReference type="PROSITE-ProRule" id="PRU00175"/>
    </source>
</evidence>
<keyword evidence="8" id="KW-1185">Reference proteome</keyword>
<feature type="region of interest" description="Disordered" evidence="5">
    <location>
        <begin position="104"/>
        <end position="211"/>
    </location>
</feature>
<feature type="region of interest" description="Disordered" evidence="5">
    <location>
        <begin position="426"/>
        <end position="448"/>
    </location>
</feature>
<evidence type="ECO:0000313" key="8">
    <source>
        <dbReference type="Proteomes" id="UP001153069"/>
    </source>
</evidence>
<feature type="compositionally biased region" description="Low complexity" evidence="5">
    <location>
        <begin position="121"/>
        <end position="140"/>
    </location>
</feature>
<dbReference type="CDD" id="cd16574">
    <property type="entry name" value="RING-HC_Topors"/>
    <property type="match status" value="1"/>
</dbReference>
<keyword evidence="3" id="KW-0862">Zinc</keyword>
<dbReference type="GO" id="GO:0008270">
    <property type="term" value="F:zinc ion binding"/>
    <property type="evidence" value="ECO:0007669"/>
    <property type="project" value="UniProtKB-KW"/>
</dbReference>
<dbReference type="InterPro" id="IPR001841">
    <property type="entry name" value="Znf_RING"/>
</dbReference>
<dbReference type="PROSITE" id="PS00518">
    <property type="entry name" value="ZF_RING_1"/>
    <property type="match status" value="1"/>
</dbReference>
<feature type="compositionally biased region" description="Basic residues" evidence="5">
    <location>
        <begin position="150"/>
        <end position="159"/>
    </location>
</feature>
<accession>A0A9N8HRA7</accession>
<dbReference type="InterPro" id="IPR017907">
    <property type="entry name" value="Znf_RING_CS"/>
</dbReference>
<dbReference type="Proteomes" id="UP001153069">
    <property type="component" value="Unassembled WGS sequence"/>
</dbReference>
<comment type="caution">
    <text evidence="7">The sequence shown here is derived from an EMBL/GenBank/DDBJ whole genome shotgun (WGS) entry which is preliminary data.</text>
</comment>
<dbReference type="AlphaFoldDB" id="A0A9N8HRA7"/>
<evidence type="ECO:0000259" key="6">
    <source>
        <dbReference type="PROSITE" id="PS50089"/>
    </source>
</evidence>
<feature type="region of interest" description="Disordered" evidence="5">
    <location>
        <begin position="326"/>
        <end position="368"/>
    </location>
</feature>
<keyword evidence="1" id="KW-0479">Metal-binding</keyword>
<sequence>MEHTFANQPSTRVFSGPGATTSPLALALSAAQQPSAASLPPRSLGVAAAAGLPHYSSPGLGSMPTALQQALAGASAGSYAASASVGADFRASLDAALGSRPRYTLAETRRARERRHRRHAPPVAAAQAPSAAASASVLESPEMEAAPPRRSTRVSRKRAPVAAAAAKPSEDVKEPATKKRRGNLKKPPPAAKKDDSEDDNKPEGEEGSPSCCICMDTPEAADLANINGCDHLYCFDCIEKWAERENTCPQCKVRFTKIDRVNKARRRGAPTKNTKRVKQKDQRSDLAPGAALEGLLASFASSANFPPHRVARLIFSGMGGNPFMLPGSASLRRGPNGASAAERASRLDDSLMSSDTDDEDEDSSSFLPAGGASIHELFRQLGAPFGAHRHPAGIVVGSAPHGLRMGTMPVFESPAAVARSYASNVGDRTAGRATNPLEIDDDSDDEDDIEVVQVTRPL</sequence>
<feature type="compositionally biased region" description="Basic and acidic residues" evidence="5">
    <location>
        <begin position="168"/>
        <end position="177"/>
    </location>
</feature>
<dbReference type="PANTHER" id="PTHR47177">
    <property type="entry name" value="F18C1.6 PROTEIN"/>
    <property type="match status" value="1"/>
</dbReference>
<organism evidence="7 8">
    <name type="scientific">Seminavis robusta</name>
    <dbReference type="NCBI Taxonomy" id="568900"/>
    <lineage>
        <taxon>Eukaryota</taxon>
        <taxon>Sar</taxon>
        <taxon>Stramenopiles</taxon>
        <taxon>Ochrophyta</taxon>
        <taxon>Bacillariophyta</taxon>
        <taxon>Bacillariophyceae</taxon>
        <taxon>Bacillariophycidae</taxon>
        <taxon>Naviculales</taxon>
        <taxon>Naviculaceae</taxon>
        <taxon>Seminavis</taxon>
    </lineage>
</organism>
<reference evidence="7" key="1">
    <citation type="submission" date="2020-06" db="EMBL/GenBank/DDBJ databases">
        <authorList>
            <consortium name="Plant Systems Biology data submission"/>
        </authorList>
    </citation>
    <scope>NUCLEOTIDE SEQUENCE</scope>
    <source>
        <strain evidence="7">D6</strain>
    </source>
</reference>
<feature type="compositionally biased region" description="Basic and acidic residues" evidence="5">
    <location>
        <begin position="191"/>
        <end position="204"/>
    </location>
</feature>
<dbReference type="PANTHER" id="PTHR47177:SF3">
    <property type="entry name" value="F18C1.6 PROTEIN"/>
    <property type="match status" value="1"/>
</dbReference>
<gene>
    <name evidence="7" type="ORF">SEMRO_1251_G256150.2</name>
</gene>
<dbReference type="PROSITE" id="PS50089">
    <property type="entry name" value="ZF_RING_2"/>
    <property type="match status" value="1"/>
</dbReference>